<dbReference type="InterPro" id="IPR002372">
    <property type="entry name" value="PQQ_rpt_dom"/>
</dbReference>
<dbReference type="InterPro" id="IPR015943">
    <property type="entry name" value="WD40/YVTN_repeat-like_dom_sf"/>
</dbReference>
<dbReference type="InterPro" id="IPR052091">
    <property type="entry name" value="Beta-ala_Activ/Resist"/>
</dbReference>
<dbReference type="Gene3D" id="3.40.50.12780">
    <property type="entry name" value="N-terminal domain of ligase-like"/>
    <property type="match status" value="1"/>
</dbReference>
<evidence type="ECO:0000256" key="1">
    <source>
        <dbReference type="SAM" id="MobiDB-lite"/>
    </source>
</evidence>
<dbReference type="Proteomes" id="UP000694888">
    <property type="component" value="Unplaced"/>
</dbReference>
<name>A0ABM0JXF4_APLCA</name>
<feature type="region of interest" description="Disordered" evidence="1">
    <location>
        <begin position="1129"/>
        <end position="1148"/>
    </location>
</feature>
<feature type="domain" description="AMP-dependent synthetase/ligase" evidence="2">
    <location>
        <begin position="70"/>
        <end position="412"/>
    </location>
</feature>
<dbReference type="Pfam" id="PF00550">
    <property type="entry name" value="PP-binding"/>
    <property type="match status" value="1"/>
</dbReference>
<dbReference type="InterPro" id="IPR036736">
    <property type="entry name" value="ACP-like_sf"/>
</dbReference>
<evidence type="ECO:0000259" key="2">
    <source>
        <dbReference type="Pfam" id="PF00501"/>
    </source>
</evidence>
<feature type="domain" description="Pyrrolo-quinoline quinone repeat" evidence="4">
    <location>
        <begin position="846"/>
        <end position="1117"/>
    </location>
</feature>
<feature type="domain" description="Carrier" evidence="3">
    <location>
        <begin position="600"/>
        <end position="639"/>
    </location>
</feature>
<feature type="compositionally biased region" description="Polar residues" evidence="1">
    <location>
        <begin position="1130"/>
        <end position="1142"/>
    </location>
</feature>
<dbReference type="InterPro" id="IPR042099">
    <property type="entry name" value="ANL_N_sf"/>
</dbReference>
<feature type="region of interest" description="Disordered" evidence="1">
    <location>
        <begin position="761"/>
        <end position="797"/>
    </location>
</feature>
<dbReference type="SMART" id="SM00564">
    <property type="entry name" value="PQQ"/>
    <property type="match status" value="7"/>
</dbReference>
<dbReference type="Gene3D" id="2.130.10.10">
    <property type="entry name" value="YVTN repeat-like/Quinoprotein amine dehydrogenase"/>
    <property type="match status" value="3"/>
</dbReference>
<accession>A0ABM0JXF4</accession>
<feature type="compositionally biased region" description="Polar residues" evidence="1">
    <location>
        <begin position="761"/>
        <end position="779"/>
    </location>
</feature>
<dbReference type="InterPro" id="IPR000873">
    <property type="entry name" value="AMP-dep_synth/lig_dom"/>
</dbReference>
<feature type="compositionally biased region" description="Polar residues" evidence="1">
    <location>
        <begin position="786"/>
        <end position="797"/>
    </location>
</feature>
<dbReference type="SUPFAM" id="SSF47336">
    <property type="entry name" value="ACP-like"/>
    <property type="match status" value="1"/>
</dbReference>
<dbReference type="InterPro" id="IPR018391">
    <property type="entry name" value="PQQ_b-propeller_rpt"/>
</dbReference>
<dbReference type="SUPFAM" id="SSF50998">
    <property type="entry name" value="Quinoprotein alcohol dehydrogenase-like"/>
    <property type="match status" value="1"/>
</dbReference>
<evidence type="ECO:0000259" key="4">
    <source>
        <dbReference type="Pfam" id="PF13570"/>
    </source>
</evidence>
<organism evidence="5 6">
    <name type="scientific">Aplysia californica</name>
    <name type="common">California sea hare</name>
    <dbReference type="NCBI Taxonomy" id="6500"/>
    <lineage>
        <taxon>Eukaryota</taxon>
        <taxon>Metazoa</taxon>
        <taxon>Spiralia</taxon>
        <taxon>Lophotrochozoa</taxon>
        <taxon>Mollusca</taxon>
        <taxon>Gastropoda</taxon>
        <taxon>Heterobranchia</taxon>
        <taxon>Euthyneura</taxon>
        <taxon>Tectipleura</taxon>
        <taxon>Aplysiida</taxon>
        <taxon>Aplysioidea</taxon>
        <taxon>Aplysiidae</taxon>
        <taxon>Aplysia</taxon>
    </lineage>
</organism>
<dbReference type="Pfam" id="PF13570">
    <property type="entry name" value="Beta-prop_ACSF4"/>
    <property type="match status" value="1"/>
</dbReference>
<dbReference type="GeneID" id="101846669"/>
<dbReference type="Gene3D" id="3.30.300.30">
    <property type="match status" value="1"/>
</dbReference>
<dbReference type="InterPro" id="IPR009081">
    <property type="entry name" value="PP-bd_ACP"/>
</dbReference>
<evidence type="ECO:0000313" key="5">
    <source>
        <dbReference type="Proteomes" id="UP000694888"/>
    </source>
</evidence>
<keyword evidence="5" id="KW-1185">Reference proteome</keyword>
<evidence type="ECO:0000313" key="6">
    <source>
        <dbReference type="RefSeq" id="XP_005103821.1"/>
    </source>
</evidence>
<dbReference type="Pfam" id="PF00501">
    <property type="entry name" value="AMP-binding"/>
    <property type="match status" value="1"/>
</dbReference>
<dbReference type="SUPFAM" id="SSF56801">
    <property type="entry name" value="Acetyl-CoA synthetase-like"/>
    <property type="match status" value="1"/>
</dbReference>
<proteinExistence type="predicted"/>
<gene>
    <name evidence="6" type="primary">LOC101846669</name>
</gene>
<dbReference type="InterPro" id="IPR045851">
    <property type="entry name" value="AMP-bd_C_sf"/>
</dbReference>
<sequence length="1266" mass="138956">MEETLHSLVSLCVSKYGKEVCVVYDDGEGDNAVGLKVNAENGDKTITCQVLQGAGVLGGSGQVNTSNKTHKTSLTYSEFWSIVEQFADTLSHLPQRNQVIAVLLKNDINLPAVLTGILLSGNSFYPLSLDGSRYTASALSKVGVTCIISHKEFVGDLTELLDQSEWTWVSSQLSAFTLGDLLLIQLDNVGAKADRVWPHLAYCISTSGTTSSPKVVRVPHSCIVPNIVHLGEILDLGPKDRVLLTAPLTFDPSLVDIFCTLIRGACLVIVPREVKQRPDRLLDVLHTRQRVTCMQATPSLMRRFSSEKLRSTILGPQTWLRVLALGGEQFPSGAELKRWLHPDNQRTKFLNLYGITEVSCWASCHSLEVEKYLDGGSQVPIGRPLDQTLIKVEHTGEKFMENGTADGDIFIGSGERVCFVDDEITPREHEPGKIVWRKTGDHGRLLPDGSIVCLGRSDDQIKRQGKRMNLDVLAQVCKELPWVLDCTAIAAEDKLKVFIVLDTLYEKQIGDEISSTSQMDEPSSGSKSTNSWHKLENILVKHLGESLPACYRPDQFVWTTFSFPVTAHGKLDKKALMSMAGGQLSVDTASVWEDPLTWSRTLWASHLPKQVKDIRTSDTFINLGGDSLAVTRLVNTLELLFSDLTADWFDLLLNKRFGAFVEELQSLVRHSSRKIVGQIHSSGSVEFCDLGTEKEASAYDSGISLKPERKKVRLQISESLDVNRKSVDVDNSHVFRETSSNSPEECKRNGLTAEKGLGLASNQSKPVKTVSRGNKSVLISNHPDPRSSSMTSVPCDSSSVHEPDLLRACAASHHTTHNSLSVDQRANGDAEDKETFRASLKWKFDTKKCVDASPLLVVFDHCALALIGSHSGQFSAIDLDTGQELWSVTLPDRIESSAGSSLDGKFIIVGCYDGKIYTLEALSGTVVWEFTTGDMVKCCPVVSESTGRVLCGSHDGHLYCLDVLRQQCVWRHRVDGGSIFSSPAVDDDLSVVYVASLRGNLHAVSRDSGFVKWTVALKKPVFSSLALLSHSVLAGCVDGTLYCVQDTGHMLWTFSTAAPIFSTPVIHNSSIFLASHDRNIYRLSVDGQLLWRHLMPATVYATVFPCEISSFAHRQVVYSSKFQRNDSKSVGRQTLNESQESFSCGPKSMERDLNSSDVPCSADLLNENPSVVSPNSARSEHKFFKGCDTLDNKVILNSQSTSLDELCTEVLITASTDGTVHLLDSESGVLLSSLNLPGQVFSSPVSFNGKVVVGCRDNFVYCFDFL</sequence>
<evidence type="ECO:0000259" key="3">
    <source>
        <dbReference type="Pfam" id="PF00550"/>
    </source>
</evidence>
<reference evidence="6" key="1">
    <citation type="submission" date="2025-08" db="UniProtKB">
        <authorList>
            <consortium name="RefSeq"/>
        </authorList>
    </citation>
    <scope>IDENTIFICATION</scope>
</reference>
<dbReference type="PANTHER" id="PTHR44394:SF1">
    <property type="entry name" value="BETA-ALANINE-ACTIVATING ENZYME"/>
    <property type="match status" value="1"/>
</dbReference>
<dbReference type="InterPro" id="IPR011047">
    <property type="entry name" value="Quinoprotein_ADH-like_sf"/>
</dbReference>
<dbReference type="PANTHER" id="PTHR44394">
    <property type="entry name" value="BETA-ALANINE-ACTIVATING ENZYME"/>
    <property type="match status" value="1"/>
</dbReference>
<dbReference type="RefSeq" id="XP_005103821.1">
    <property type="nucleotide sequence ID" value="XM_005103764.3"/>
</dbReference>
<protein>
    <submittedName>
        <fullName evidence="6">Beta-alanine-activating enzyme</fullName>
    </submittedName>
</protein>